<name>A0AAV4PIU7_CAEEX</name>
<protein>
    <submittedName>
        <fullName evidence="2">Uncharacterized protein</fullName>
    </submittedName>
</protein>
<reference evidence="2 3" key="1">
    <citation type="submission" date="2021-06" db="EMBL/GenBank/DDBJ databases">
        <title>Caerostris extrusa draft genome.</title>
        <authorList>
            <person name="Kono N."/>
            <person name="Arakawa K."/>
        </authorList>
    </citation>
    <scope>NUCLEOTIDE SEQUENCE [LARGE SCALE GENOMIC DNA]</scope>
</reference>
<organism evidence="2 3">
    <name type="scientific">Caerostris extrusa</name>
    <name type="common">Bark spider</name>
    <name type="synonym">Caerostris bankana</name>
    <dbReference type="NCBI Taxonomy" id="172846"/>
    <lineage>
        <taxon>Eukaryota</taxon>
        <taxon>Metazoa</taxon>
        <taxon>Ecdysozoa</taxon>
        <taxon>Arthropoda</taxon>
        <taxon>Chelicerata</taxon>
        <taxon>Arachnida</taxon>
        <taxon>Araneae</taxon>
        <taxon>Araneomorphae</taxon>
        <taxon>Entelegynae</taxon>
        <taxon>Araneoidea</taxon>
        <taxon>Araneidae</taxon>
        <taxon>Caerostris</taxon>
    </lineage>
</organism>
<evidence type="ECO:0000313" key="3">
    <source>
        <dbReference type="Proteomes" id="UP001054945"/>
    </source>
</evidence>
<dbReference type="Proteomes" id="UP001054945">
    <property type="component" value="Unassembled WGS sequence"/>
</dbReference>
<gene>
    <name evidence="2" type="ORF">CEXT_34261</name>
</gene>
<feature type="region of interest" description="Disordered" evidence="1">
    <location>
        <begin position="29"/>
        <end position="59"/>
    </location>
</feature>
<evidence type="ECO:0000313" key="2">
    <source>
        <dbReference type="EMBL" id="GIX96559.1"/>
    </source>
</evidence>
<keyword evidence="3" id="KW-1185">Reference proteome</keyword>
<feature type="region of interest" description="Disordered" evidence="1">
    <location>
        <begin position="76"/>
        <end position="101"/>
    </location>
</feature>
<dbReference type="EMBL" id="BPLR01004662">
    <property type="protein sequence ID" value="GIX96559.1"/>
    <property type="molecule type" value="Genomic_DNA"/>
</dbReference>
<evidence type="ECO:0000256" key="1">
    <source>
        <dbReference type="SAM" id="MobiDB-lite"/>
    </source>
</evidence>
<comment type="caution">
    <text evidence="2">The sequence shown here is derived from an EMBL/GenBank/DDBJ whole genome shotgun (WGS) entry which is preliminary data.</text>
</comment>
<feature type="compositionally biased region" description="Basic residues" evidence="1">
    <location>
        <begin position="32"/>
        <end position="46"/>
    </location>
</feature>
<feature type="compositionally biased region" description="Polar residues" evidence="1">
    <location>
        <begin position="80"/>
        <end position="91"/>
    </location>
</feature>
<dbReference type="AlphaFoldDB" id="A0AAV4PIU7"/>
<sequence length="101" mass="11307">MRTSMTLLRIAPPFPANLPAQSNPHSFTQVLRAKKKKKKKKQKQTIKQKPNDKAVSPRVRGNLASVRRLVPASLIRTCSRRSGTGRKSSAKQGRCANDKWS</sequence>
<accession>A0AAV4PIU7</accession>
<proteinExistence type="predicted"/>